<feature type="transmembrane region" description="Helical" evidence="8">
    <location>
        <begin position="12"/>
        <end position="33"/>
    </location>
</feature>
<evidence type="ECO:0000313" key="10">
    <source>
        <dbReference type="EMBL" id="RXN93540.1"/>
    </source>
</evidence>
<feature type="transmembrane region" description="Helical" evidence="8">
    <location>
        <begin position="67"/>
        <end position="86"/>
    </location>
</feature>
<evidence type="ECO:0000256" key="1">
    <source>
        <dbReference type="ARBA" id="ARBA00004651"/>
    </source>
</evidence>
<dbReference type="PROSITE" id="PS50928">
    <property type="entry name" value="ABC_TM1"/>
    <property type="match status" value="2"/>
</dbReference>
<feature type="transmembrane region" description="Helical" evidence="8">
    <location>
        <begin position="336"/>
        <end position="361"/>
    </location>
</feature>
<keyword evidence="11" id="KW-1185">Reference proteome</keyword>
<evidence type="ECO:0000256" key="2">
    <source>
        <dbReference type="ARBA" id="ARBA00007069"/>
    </source>
</evidence>
<evidence type="ECO:0000313" key="11">
    <source>
        <dbReference type="Proteomes" id="UP000290849"/>
    </source>
</evidence>
<dbReference type="Gene3D" id="1.10.3720.10">
    <property type="entry name" value="MetI-like"/>
    <property type="match status" value="2"/>
</dbReference>
<keyword evidence="4" id="KW-1003">Cell membrane</keyword>
<protein>
    <submittedName>
        <fullName evidence="10">ABC transporter permease</fullName>
    </submittedName>
</protein>
<dbReference type="InterPro" id="IPR000515">
    <property type="entry name" value="MetI-like"/>
</dbReference>
<feature type="transmembrane region" description="Helical" evidence="8">
    <location>
        <begin position="98"/>
        <end position="122"/>
    </location>
</feature>
<dbReference type="EMBL" id="PYAL01000001">
    <property type="protein sequence ID" value="RXN93540.1"/>
    <property type="molecule type" value="Genomic_DNA"/>
</dbReference>
<dbReference type="GO" id="GO:0005886">
    <property type="term" value="C:plasma membrane"/>
    <property type="evidence" value="ECO:0007669"/>
    <property type="project" value="UniProtKB-SubCell"/>
</dbReference>
<name>A0A4V1MSX3_9BURK</name>
<feature type="transmembrane region" description="Helical" evidence="8">
    <location>
        <begin position="561"/>
        <end position="583"/>
    </location>
</feature>
<sequence>MLRRPAWLRHWTLWPALAVLLLVFIVPVAQLLWQSVAGADGRLDAANYTRLFQTSLYLRLLGSTFRIAAWTTIVCLVVGYPVAYLLANVGQRTRGRLLIWVLMPFWTSVLVRSFAWMVILGREGLLNQWLQGLGLAKEPLELMYNLAAVLVGMAHALMPLAIMTMLAVMQNIDGNLTRAAATMGARGAHVFWRIYFPLSLPGVAAAGLLTFISALGFFITPTLLGSPREAMIAQIIVTQIDETLNWGFAGAVAMLLLIASIAVFYLFDRLLGMAALTGDSGEVANQSRPGMLRRAGIWLGRYALSTMGWLCAWTGQAFEALTRRAGHRRPQFPKRWGLWTFGLTAILFLAAPSFFLVPISFSANNYFAWPPKGFSLQWYDAYFSSTLWQQATLRSVGVGLATAAASLLLGVPCAFVLARHRLRGKSGIMALLLMPMVMPHIIVALALFYAFSKVGLVGTSTGLVLGHTVFALPYVVITVMAVLRNYDTRLDQAAYTLGATRLTTFRRITLPLIGTGIMTAFLFAFVKSFDELTVALFVSGGVSTTLPRQMWTDALLNVTPTLAAVSTVILVFVTAVIFCGEYLKKRGAHR</sequence>
<comment type="subcellular location">
    <subcellularLocation>
        <location evidence="1 8">Cell membrane</location>
        <topology evidence="1 8">Multi-pass membrane protein</topology>
    </subcellularLocation>
</comment>
<feature type="domain" description="ABC transmembrane type-1" evidence="9">
    <location>
        <begin position="392"/>
        <end position="580"/>
    </location>
</feature>
<evidence type="ECO:0000256" key="4">
    <source>
        <dbReference type="ARBA" id="ARBA00022475"/>
    </source>
</evidence>
<feature type="transmembrane region" description="Helical" evidence="8">
    <location>
        <begin position="463"/>
        <end position="483"/>
    </location>
</feature>
<feature type="transmembrane region" description="Helical" evidence="8">
    <location>
        <begin position="142"/>
        <end position="167"/>
    </location>
</feature>
<evidence type="ECO:0000256" key="5">
    <source>
        <dbReference type="ARBA" id="ARBA00022692"/>
    </source>
</evidence>
<comment type="similarity">
    <text evidence="2">Belongs to the binding-protein-dependent transport system permease family. CysTW subfamily.</text>
</comment>
<gene>
    <name evidence="10" type="ORF">C7R54_06755</name>
</gene>
<keyword evidence="6 8" id="KW-1133">Transmembrane helix</keyword>
<feature type="transmembrane region" description="Helical" evidence="8">
    <location>
        <begin position="396"/>
        <end position="418"/>
    </location>
</feature>
<evidence type="ECO:0000256" key="7">
    <source>
        <dbReference type="ARBA" id="ARBA00023136"/>
    </source>
</evidence>
<dbReference type="InterPro" id="IPR035906">
    <property type="entry name" value="MetI-like_sf"/>
</dbReference>
<dbReference type="CDD" id="cd06261">
    <property type="entry name" value="TM_PBP2"/>
    <property type="match status" value="2"/>
</dbReference>
<dbReference type="Proteomes" id="UP000290849">
    <property type="component" value="Unassembled WGS sequence"/>
</dbReference>
<evidence type="ECO:0000256" key="3">
    <source>
        <dbReference type="ARBA" id="ARBA00022448"/>
    </source>
</evidence>
<organism evidence="10 11">
    <name type="scientific">Achromobacter aloeverae</name>
    <dbReference type="NCBI Taxonomy" id="1750518"/>
    <lineage>
        <taxon>Bacteria</taxon>
        <taxon>Pseudomonadati</taxon>
        <taxon>Pseudomonadota</taxon>
        <taxon>Betaproteobacteria</taxon>
        <taxon>Burkholderiales</taxon>
        <taxon>Alcaligenaceae</taxon>
        <taxon>Achromobacter</taxon>
    </lineage>
</organism>
<evidence type="ECO:0000256" key="6">
    <source>
        <dbReference type="ARBA" id="ARBA00022989"/>
    </source>
</evidence>
<dbReference type="PANTHER" id="PTHR42929">
    <property type="entry name" value="INNER MEMBRANE ABC TRANSPORTER PERMEASE PROTEIN YDCU-RELATED-RELATED"/>
    <property type="match status" value="1"/>
</dbReference>
<dbReference type="OrthoDB" id="9808619at2"/>
<evidence type="ECO:0000256" key="8">
    <source>
        <dbReference type="RuleBase" id="RU363032"/>
    </source>
</evidence>
<dbReference type="GO" id="GO:0055085">
    <property type="term" value="P:transmembrane transport"/>
    <property type="evidence" value="ECO:0007669"/>
    <property type="project" value="InterPro"/>
</dbReference>
<dbReference type="Pfam" id="PF00528">
    <property type="entry name" value="BPD_transp_1"/>
    <property type="match status" value="2"/>
</dbReference>
<comment type="caution">
    <text evidence="10">The sequence shown here is derived from an EMBL/GenBank/DDBJ whole genome shotgun (WGS) entry which is preliminary data.</text>
</comment>
<feature type="transmembrane region" description="Helical" evidence="8">
    <location>
        <begin position="430"/>
        <end position="451"/>
    </location>
</feature>
<reference evidence="10 11" key="1">
    <citation type="journal article" date="2017" name="Int. J. Syst. Evol. Microbiol.">
        <title>Achromobacter aloeverae sp. nov., isolated from the root of Aloe vera (L.) Burm.f.</title>
        <authorList>
            <person name="Kuncharoen N."/>
            <person name="Muramatsu Y."/>
            <person name="Shibata C."/>
            <person name="Kamakura Y."/>
            <person name="Nakagawa Y."/>
            <person name="Tanasupawat S."/>
        </authorList>
    </citation>
    <scope>NUCLEOTIDE SEQUENCE [LARGE SCALE GENOMIC DNA]</scope>
    <source>
        <strain evidence="10 11">AVA-1</strain>
    </source>
</reference>
<keyword evidence="7 8" id="KW-0472">Membrane</keyword>
<dbReference type="AlphaFoldDB" id="A0A4V1MSX3"/>
<keyword evidence="5 8" id="KW-0812">Transmembrane</keyword>
<dbReference type="PANTHER" id="PTHR42929:SF5">
    <property type="entry name" value="ABC TRANSPORTER PERMEASE PROTEIN"/>
    <property type="match status" value="1"/>
</dbReference>
<feature type="transmembrane region" description="Helical" evidence="8">
    <location>
        <begin position="244"/>
        <end position="267"/>
    </location>
</feature>
<feature type="transmembrane region" description="Helical" evidence="8">
    <location>
        <begin position="504"/>
        <end position="526"/>
    </location>
</feature>
<feature type="domain" description="ABC transmembrane type-1" evidence="9">
    <location>
        <begin position="61"/>
        <end position="267"/>
    </location>
</feature>
<accession>A0A4V1MSX3</accession>
<evidence type="ECO:0000259" key="9">
    <source>
        <dbReference type="PROSITE" id="PS50928"/>
    </source>
</evidence>
<dbReference type="SUPFAM" id="SSF161098">
    <property type="entry name" value="MetI-like"/>
    <property type="match status" value="2"/>
</dbReference>
<proteinExistence type="inferred from homology"/>
<keyword evidence="3 8" id="KW-0813">Transport</keyword>